<sequence length="140" mass="16282">MWIDKKNANIPVIRFEKHDNEFDGTDRIDSNYRKEIKECKLLVIKSELTISRYNKIHINSDKSKKAIPNRKSARDIGNDPKNSINRDKAPDGRTIIINNEIGNSKGIYNEKKFKYCHEYKFYDEKSCCNKSLACDYSGGN</sequence>
<organism evidence="2 3">
    <name type="scientific">Gigaspora margarita</name>
    <dbReference type="NCBI Taxonomy" id="4874"/>
    <lineage>
        <taxon>Eukaryota</taxon>
        <taxon>Fungi</taxon>
        <taxon>Fungi incertae sedis</taxon>
        <taxon>Mucoromycota</taxon>
        <taxon>Glomeromycotina</taxon>
        <taxon>Glomeromycetes</taxon>
        <taxon>Diversisporales</taxon>
        <taxon>Gigasporaceae</taxon>
        <taxon>Gigaspora</taxon>
    </lineage>
</organism>
<reference evidence="2 3" key="1">
    <citation type="journal article" date="2019" name="Environ. Microbiol.">
        <title>At the nexus of three kingdoms: the genome of the mycorrhizal fungus Gigaspora margarita provides insights into plant, endobacterial and fungal interactions.</title>
        <authorList>
            <person name="Venice F."/>
            <person name="Ghignone S."/>
            <person name="Salvioli di Fossalunga A."/>
            <person name="Amselem J."/>
            <person name="Novero M."/>
            <person name="Xianan X."/>
            <person name="Sedzielewska Toro K."/>
            <person name="Morin E."/>
            <person name="Lipzen A."/>
            <person name="Grigoriev I.V."/>
            <person name="Henrissat B."/>
            <person name="Martin F.M."/>
            <person name="Bonfante P."/>
        </authorList>
    </citation>
    <scope>NUCLEOTIDE SEQUENCE [LARGE SCALE GENOMIC DNA]</scope>
    <source>
        <strain evidence="2 3">BEG34</strain>
    </source>
</reference>
<comment type="caution">
    <text evidence="2">The sequence shown here is derived from an EMBL/GenBank/DDBJ whole genome shotgun (WGS) entry which is preliminary data.</text>
</comment>
<accession>A0A8H4ETW9</accession>
<keyword evidence="3" id="KW-1185">Reference proteome</keyword>
<dbReference type="EMBL" id="WTPW01000067">
    <property type="protein sequence ID" value="KAF0552383.1"/>
    <property type="molecule type" value="Genomic_DNA"/>
</dbReference>
<dbReference type="OrthoDB" id="2489193at2759"/>
<evidence type="ECO:0000313" key="3">
    <source>
        <dbReference type="Proteomes" id="UP000439903"/>
    </source>
</evidence>
<protein>
    <submittedName>
        <fullName evidence="2">Uncharacterized protein</fullName>
    </submittedName>
</protein>
<feature type="region of interest" description="Disordered" evidence="1">
    <location>
        <begin position="61"/>
        <end position="91"/>
    </location>
</feature>
<dbReference type="AlphaFoldDB" id="A0A8H4ETW9"/>
<name>A0A8H4ETW9_GIGMA</name>
<dbReference type="Proteomes" id="UP000439903">
    <property type="component" value="Unassembled WGS sequence"/>
</dbReference>
<feature type="compositionally biased region" description="Basic and acidic residues" evidence="1">
    <location>
        <begin position="72"/>
        <end position="91"/>
    </location>
</feature>
<proteinExistence type="predicted"/>
<evidence type="ECO:0000256" key="1">
    <source>
        <dbReference type="SAM" id="MobiDB-lite"/>
    </source>
</evidence>
<evidence type="ECO:0000313" key="2">
    <source>
        <dbReference type="EMBL" id="KAF0552383.1"/>
    </source>
</evidence>
<gene>
    <name evidence="2" type="ORF">F8M41_021923</name>
</gene>